<dbReference type="Pfam" id="PF25607">
    <property type="entry name" value="DUF7939"/>
    <property type="match status" value="1"/>
</dbReference>
<dbReference type="PANTHER" id="PTHR40940">
    <property type="entry name" value="PROTEIN BATD-RELATED"/>
    <property type="match status" value="1"/>
</dbReference>
<feature type="region of interest" description="Disordered" evidence="1">
    <location>
        <begin position="399"/>
        <end position="419"/>
    </location>
</feature>
<evidence type="ECO:0000313" key="4">
    <source>
        <dbReference type="EMBL" id="VAW75564.1"/>
    </source>
</evidence>
<name>A0A3B0Z2N5_9ZZZZ</name>
<dbReference type="Pfam" id="PF13584">
    <property type="entry name" value="BatD"/>
    <property type="match status" value="2"/>
</dbReference>
<keyword evidence="2" id="KW-1133">Transmembrane helix</keyword>
<accession>A0A3B0Z2N5</accession>
<protein>
    <recommendedName>
        <fullName evidence="3">DUF7939 domain-containing protein</fullName>
    </recommendedName>
</protein>
<organism evidence="4">
    <name type="scientific">hydrothermal vent metagenome</name>
    <dbReference type="NCBI Taxonomy" id="652676"/>
    <lineage>
        <taxon>unclassified sequences</taxon>
        <taxon>metagenomes</taxon>
        <taxon>ecological metagenomes</taxon>
    </lineage>
</organism>
<feature type="domain" description="DUF7939" evidence="3">
    <location>
        <begin position="487"/>
        <end position="581"/>
    </location>
</feature>
<evidence type="ECO:0000259" key="3">
    <source>
        <dbReference type="Pfam" id="PF25607"/>
    </source>
</evidence>
<dbReference type="EMBL" id="UOFL01000086">
    <property type="protein sequence ID" value="VAW75564.1"/>
    <property type="molecule type" value="Genomic_DNA"/>
</dbReference>
<reference evidence="4" key="1">
    <citation type="submission" date="2018-06" db="EMBL/GenBank/DDBJ databases">
        <authorList>
            <person name="Zhirakovskaya E."/>
        </authorList>
    </citation>
    <scope>NUCLEOTIDE SEQUENCE</scope>
</reference>
<feature type="transmembrane region" description="Helical" evidence="2">
    <location>
        <begin position="436"/>
        <end position="457"/>
    </location>
</feature>
<proteinExistence type="predicted"/>
<keyword evidence="2" id="KW-0812">Transmembrane</keyword>
<sequence length="599" mass="68199">MIRFKIYRRFLLGILLCLQSTAMAVSVKVDQNTIGLNETVTLSYSVKNKGRQFSPNFSIISRDFNIVDQAYKLSYSFNNGKARSLATYVLVLKPLRKGTFTIPPMKFGSEKSASIIIKVKQRIVSNAPVSGADYFSEIVISPEKPYVQQEADMLLRIYSVQPLKMNRSDYNVDKFNISANDALLKKFASGRSYRKQLNGQVYNVYEFRYKIFPQHSGSFTIPSLKIRILKRYSRFRRYSSSRSYYSGVKFTRTKTKKVSVKARPKSSRARYWLPAVKVSLSDIWTGNPQRLYVGGSVSRTVSIEALGLMASQLPEINLNMPPGIKAYKETAVSKDLRDLEHIRSTRKIKILFLPSRAGTYTIPEIKLPWWNVKTNKIEVAILPARTLKVLDILGPATTKTPSSPKLTLPDKKSKKTGQVSTNKAVPVQSGAGYSVLWVWLSAFLLLVWLLTMLMWWLSLTRVEQDQELVRLKKKHSPPMSAILNSEQALQKSVRQSCILKQPGHCRKALLDWSRLHWPKNFPTSLTQIAERLKFADFVVQIDYLNELLYANDQNAESLVDSVVEHWDSDALWQSFSAAIKQRQSQVVKGLSPLADLYPD</sequence>
<dbReference type="AlphaFoldDB" id="A0A3B0Z2N5"/>
<keyword evidence="2" id="KW-0472">Membrane</keyword>
<dbReference type="InterPro" id="IPR057699">
    <property type="entry name" value="DUF7939"/>
</dbReference>
<evidence type="ECO:0000256" key="1">
    <source>
        <dbReference type="SAM" id="MobiDB-lite"/>
    </source>
</evidence>
<gene>
    <name evidence="4" type="ORF">MNBD_GAMMA12-2764</name>
</gene>
<evidence type="ECO:0000256" key="2">
    <source>
        <dbReference type="SAM" id="Phobius"/>
    </source>
</evidence>
<dbReference type="PANTHER" id="PTHR40940:SF1">
    <property type="entry name" value="PROTEIN BATD"/>
    <property type="match status" value="1"/>
</dbReference>
<dbReference type="InterPro" id="IPR025738">
    <property type="entry name" value="BatD"/>
</dbReference>